<accession>A0A2R5G8Q3</accession>
<dbReference type="AlphaFoldDB" id="A0A2R5G8Q3"/>
<comment type="caution">
    <text evidence="2">The sequence shown here is derived from an EMBL/GenBank/DDBJ whole genome shotgun (WGS) entry which is preliminary data.</text>
</comment>
<evidence type="ECO:0000313" key="2">
    <source>
        <dbReference type="EMBL" id="GBG24863.1"/>
    </source>
</evidence>
<keyword evidence="1" id="KW-0175">Coiled coil</keyword>
<keyword evidence="3" id="KW-1185">Reference proteome</keyword>
<dbReference type="InParanoid" id="A0A2R5G8Q3"/>
<organism evidence="2 3">
    <name type="scientific">Hondaea fermentalgiana</name>
    <dbReference type="NCBI Taxonomy" id="2315210"/>
    <lineage>
        <taxon>Eukaryota</taxon>
        <taxon>Sar</taxon>
        <taxon>Stramenopiles</taxon>
        <taxon>Bigyra</taxon>
        <taxon>Labyrinthulomycetes</taxon>
        <taxon>Thraustochytrida</taxon>
        <taxon>Thraustochytriidae</taxon>
        <taxon>Hondaea</taxon>
    </lineage>
</organism>
<evidence type="ECO:0000256" key="1">
    <source>
        <dbReference type="SAM" id="Coils"/>
    </source>
</evidence>
<proteinExistence type="predicted"/>
<dbReference type="Proteomes" id="UP000241890">
    <property type="component" value="Unassembled WGS sequence"/>
</dbReference>
<dbReference type="OrthoDB" id="202443at2759"/>
<evidence type="ECO:0000313" key="3">
    <source>
        <dbReference type="Proteomes" id="UP000241890"/>
    </source>
</evidence>
<protein>
    <submittedName>
        <fullName evidence="2">Uncharacterized protein</fullName>
    </submittedName>
</protein>
<dbReference type="EMBL" id="BEYU01000009">
    <property type="protein sequence ID" value="GBG24863.1"/>
    <property type="molecule type" value="Genomic_DNA"/>
</dbReference>
<gene>
    <name evidence="2" type="ORF">FCC1311_010812</name>
</gene>
<reference evidence="2 3" key="1">
    <citation type="submission" date="2017-12" db="EMBL/GenBank/DDBJ databases">
        <title>Sequencing, de novo assembly and annotation of complete genome of a new Thraustochytrid species, strain FCC1311.</title>
        <authorList>
            <person name="Sedici K."/>
            <person name="Godart F."/>
            <person name="Aiese Cigliano R."/>
            <person name="Sanseverino W."/>
            <person name="Barakat M."/>
            <person name="Ortet P."/>
            <person name="Marechal E."/>
            <person name="Cagnac O."/>
            <person name="Amato A."/>
        </authorList>
    </citation>
    <scope>NUCLEOTIDE SEQUENCE [LARGE SCALE GENOMIC DNA]</scope>
</reference>
<name>A0A2R5G8Q3_9STRA</name>
<feature type="coiled-coil region" evidence="1">
    <location>
        <begin position="69"/>
        <end position="100"/>
    </location>
</feature>
<sequence length="130" mass="15055">MEIGPRKPDEATKAKPAPLSLQSMILAQQARGETVDPLLLKVGREMSTIEDRIGDTSRPDWEDFKQQHMDKLGHNMEDAMEEYKRALDEEREEKLRAMQRDSSKSKEFLGREWPRSGIVELLNKQFIVSK</sequence>